<evidence type="ECO:0000313" key="8">
    <source>
        <dbReference type="Proteomes" id="UP000092950"/>
    </source>
</evidence>
<dbReference type="OrthoDB" id="9780884at2"/>
<feature type="transmembrane region" description="Helical" evidence="3">
    <location>
        <begin position="70"/>
        <end position="90"/>
    </location>
</feature>
<reference evidence="6 7" key="1">
    <citation type="submission" date="2015-09" db="EMBL/GenBank/DDBJ databases">
        <authorList>
            <person name="Jackson K.R."/>
            <person name="Lunt B.L."/>
            <person name="Fisher J.N.B."/>
            <person name="Gardner A.V."/>
            <person name="Bailey M.E."/>
            <person name="Deus L.M."/>
            <person name="Earl A.S."/>
            <person name="Gibby P.D."/>
            <person name="Hartmann K.A."/>
            <person name="Liu J.E."/>
            <person name="Manci A.M."/>
            <person name="Nielsen D.A."/>
            <person name="Solomon M.B."/>
            <person name="Breakwell D.P."/>
            <person name="Burnett S.H."/>
            <person name="Grose J.H."/>
        </authorList>
    </citation>
    <scope>NUCLEOTIDE SEQUENCE [LARGE SCALE GENOMIC DNA]</scope>
    <source>
        <strain evidence="6 7">2789STDY5608636</strain>
    </source>
</reference>
<dbReference type="Gene3D" id="3.60.21.10">
    <property type="match status" value="1"/>
</dbReference>
<evidence type="ECO:0000313" key="7">
    <source>
        <dbReference type="Proteomes" id="UP000053096"/>
    </source>
</evidence>
<feature type="transmembrane region" description="Helical" evidence="3">
    <location>
        <begin position="12"/>
        <end position="29"/>
    </location>
</feature>
<dbReference type="CDD" id="cd07385">
    <property type="entry name" value="MPP_YkuE_C"/>
    <property type="match status" value="1"/>
</dbReference>
<dbReference type="AlphaFoldDB" id="A0A0J6BR48"/>
<dbReference type="GO" id="GO:0046872">
    <property type="term" value="F:metal ion binding"/>
    <property type="evidence" value="ECO:0007669"/>
    <property type="project" value="UniProtKB-KW"/>
</dbReference>
<sequence length="386" mass="40914">MALRKSSFFIRFLALGALAHVYVGIRLIPDAPLGPAWRAGAALVLIASCLLIPLGMLSRSSGRPPWADRLAWAGFLAMGFFSSLFVLTVLRDATLAAGGLLRLAAGWPDLARWRQGTALAVPLLALAGSALGFFNARRLARVTQVDVPIAGLPPELDGLRIAQISDIHVGPTIKAPYVQAIVDAVNAQQPDIIAITGDVVDGSVAQLAPHTRPLAGLRAPGGVYLVTGNHEYYSGAASWIAEFRRLGLKVLLNEHVALTIKGRQVVVAGVTDFGAGAFDPGQRSNPAKALRGAPAGAPVKLLLAHQPRSALAAAPLGYTLQLSGHTHGGQFFPWGFFVRLQQPFTAGLHRQDGLWVYTSRGTGYWGPPMRLAAPSEISLVRLVRAI</sequence>
<keyword evidence="1" id="KW-0479">Metal-binding</keyword>
<dbReference type="GO" id="GO:0008758">
    <property type="term" value="F:UDP-2,3-diacylglucosamine hydrolase activity"/>
    <property type="evidence" value="ECO:0007669"/>
    <property type="project" value="TreeGrafter"/>
</dbReference>
<dbReference type="GO" id="GO:0009245">
    <property type="term" value="P:lipid A biosynthetic process"/>
    <property type="evidence" value="ECO:0007669"/>
    <property type="project" value="TreeGrafter"/>
</dbReference>
<dbReference type="EMBL" id="CYTV01000002">
    <property type="protein sequence ID" value="CUI49780.1"/>
    <property type="molecule type" value="Genomic_DNA"/>
</dbReference>
<feature type="transmembrane region" description="Helical" evidence="3">
    <location>
        <begin position="35"/>
        <end position="58"/>
    </location>
</feature>
<dbReference type="EC" id="3.1.-.-" evidence="6"/>
<dbReference type="PANTHER" id="PTHR31302:SF31">
    <property type="entry name" value="PHOSPHODIESTERASE YAEI"/>
    <property type="match status" value="1"/>
</dbReference>
<gene>
    <name evidence="5" type="ORF">BBN53_04625</name>
    <name evidence="6" type="ORF">ERS370011_00812</name>
</gene>
<dbReference type="EMBL" id="CP016440">
    <property type="protein sequence ID" value="ANY15238.1"/>
    <property type="molecule type" value="Genomic_DNA"/>
</dbReference>
<dbReference type="RefSeq" id="WP_043214868.1">
    <property type="nucleotide sequence ID" value="NZ_CAJGUP010000062.1"/>
</dbReference>
<keyword evidence="3" id="KW-1133">Transmembrane helix</keyword>
<evidence type="ECO:0000256" key="2">
    <source>
        <dbReference type="ARBA" id="ARBA00022801"/>
    </source>
</evidence>
<dbReference type="Pfam" id="PF00149">
    <property type="entry name" value="Metallophos"/>
    <property type="match status" value="1"/>
</dbReference>
<evidence type="ECO:0000259" key="4">
    <source>
        <dbReference type="Pfam" id="PF00149"/>
    </source>
</evidence>
<dbReference type="Proteomes" id="UP000092950">
    <property type="component" value="Chromosome"/>
</dbReference>
<evidence type="ECO:0000256" key="1">
    <source>
        <dbReference type="ARBA" id="ARBA00022723"/>
    </source>
</evidence>
<evidence type="ECO:0000313" key="6">
    <source>
        <dbReference type="EMBL" id="CUI49780.1"/>
    </source>
</evidence>
<reference evidence="5 8" key="2">
    <citation type="submission" date="2016-07" db="EMBL/GenBank/DDBJ databases">
        <title>Complete genome sequences of Bordetella pseudohinzii.</title>
        <authorList>
            <person name="Spilker T."/>
            <person name="Darrah R."/>
            <person name="LiPuma J.J."/>
        </authorList>
    </citation>
    <scope>NUCLEOTIDE SEQUENCE [LARGE SCALE GENOMIC DNA]</scope>
    <source>
        <strain evidence="5 8">HI4681</strain>
    </source>
</reference>
<dbReference type="InterPro" id="IPR029052">
    <property type="entry name" value="Metallo-depent_PP-like"/>
</dbReference>
<dbReference type="SUPFAM" id="SSF56300">
    <property type="entry name" value="Metallo-dependent phosphatases"/>
    <property type="match status" value="1"/>
</dbReference>
<feature type="transmembrane region" description="Helical" evidence="3">
    <location>
        <begin position="116"/>
        <end position="134"/>
    </location>
</feature>
<protein>
    <submittedName>
        <fullName evidence="5">Serine/threonine protein phosphatase</fullName>
    </submittedName>
    <submittedName>
        <fullName evidence="6">Uncharacterized metallophosphoesterase Cj0846</fullName>
        <ecNumber evidence="6">3.1.-.-</ecNumber>
    </submittedName>
</protein>
<dbReference type="InterPro" id="IPR051158">
    <property type="entry name" value="Metallophosphoesterase_sf"/>
</dbReference>
<keyword evidence="8" id="KW-1185">Reference proteome</keyword>
<evidence type="ECO:0000313" key="5">
    <source>
        <dbReference type="EMBL" id="ANY15238.1"/>
    </source>
</evidence>
<keyword evidence="2 6" id="KW-0378">Hydrolase</keyword>
<accession>A0A0M7D7Y8</accession>
<dbReference type="Proteomes" id="UP000053096">
    <property type="component" value="Unassembled WGS sequence"/>
</dbReference>
<dbReference type="InterPro" id="IPR004843">
    <property type="entry name" value="Calcineurin-like_PHP"/>
</dbReference>
<dbReference type="KEGG" id="bpdz:BBN53_04625"/>
<keyword evidence="3" id="KW-0812">Transmembrane</keyword>
<dbReference type="GO" id="GO:0016020">
    <property type="term" value="C:membrane"/>
    <property type="evidence" value="ECO:0007669"/>
    <property type="project" value="GOC"/>
</dbReference>
<name>A0A0J6BR48_9BORD</name>
<evidence type="ECO:0000256" key="3">
    <source>
        <dbReference type="SAM" id="Phobius"/>
    </source>
</evidence>
<dbReference type="PANTHER" id="PTHR31302">
    <property type="entry name" value="TRANSMEMBRANE PROTEIN WITH METALLOPHOSPHOESTERASE DOMAIN-RELATED"/>
    <property type="match status" value="1"/>
</dbReference>
<keyword evidence="3" id="KW-0472">Membrane</keyword>
<proteinExistence type="predicted"/>
<organism evidence="6 7">
    <name type="scientific">Bordetella pseudohinzii</name>
    <dbReference type="NCBI Taxonomy" id="1331258"/>
    <lineage>
        <taxon>Bacteria</taxon>
        <taxon>Pseudomonadati</taxon>
        <taxon>Pseudomonadota</taxon>
        <taxon>Betaproteobacteria</taxon>
        <taxon>Burkholderiales</taxon>
        <taxon>Alcaligenaceae</taxon>
        <taxon>Bordetella</taxon>
    </lineage>
</organism>
<accession>A0A0J6BR48</accession>
<feature type="domain" description="Calcineurin-like phosphoesterase" evidence="4">
    <location>
        <begin position="159"/>
        <end position="328"/>
    </location>
</feature>